<feature type="transmembrane region" description="Helical" evidence="1">
    <location>
        <begin position="229"/>
        <end position="247"/>
    </location>
</feature>
<protein>
    <recommendedName>
        <fullName evidence="5">Glycosyltransferase RgtA/B/C/D-like domain-containing protein</fullName>
    </recommendedName>
</protein>
<gene>
    <name evidence="2" type="ORF">CH379_004565</name>
    <name evidence="3" type="ORF">CH379_15220</name>
</gene>
<evidence type="ECO:0000313" key="4">
    <source>
        <dbReference type="Proteomes" id="UP000232122"/>
    </source>
</evidence>
<reference evidence="2 4" key="2">
    <citation type="journal article" date="2018" name="Microb. Genom.">
        <title>Deciphering the unexplored Leptospira diversity from soils uncovers genomic evolution to virulence.</title>
        <authorList>
            <person name="Thibeaux R."/>
            <person name="Iraola G."/>
            <person name="Ferres I."/>
            <person name="Bierque E."/>
            <person name="Girault D."/>
            <person name="Soupe-Gilbert M.E."/>
            <person name="Picardeau M."/>
            <person name="Goarant C."/>
        </authorList>
    </citation>
    <scope>NUCLEOTIDE SEQUENCE [LARGE SCALE GENOMIC DNA]</scope>
    <source>
        <strain evidence="2 4">ATI7-C-A5</strain>
    </source>
</reference>
<dbReference type="RefSeq" id="WP_100747222.1">
    <property type="nucleotide sequence ID" value="NZ_NPEF02000004.1"/>
</dbReference>
<feature type="transmembrane region" description="Helical" evidence="1">
    <location>
        <begin position="54"/>
        <end position="70"/>
    </location>
</feature>
<sequence>MKRILYFGFGILLILSGAASAYSLRWMADDAFISLRYAKNLADGLGLVFNEGEFVEGYTNFLWTILLYFVHRFESIDPLNACYALGILSFAGTCFYLLLFPLRRIGDESFFPISLFCYAAIHHVRVFATSGLETSLHGFLFVAASYHLLKGDPVSVYKNGMWFSGSSESGETDSNRKFEPSWILGIFLSSLSVLNRPDGILFHGLAALSVFLKINLFSKKGFSSALANAPFRIFCVVCALPLAFYIWKLEYYGNLLPNTFYAKSGGSSYLSQGIVYLRLFFSMYYGLIPVFGAAFFFGIRTAVDFLRSGKDSSFRSDWILLFLFPVLYFGYYTWIGGDFMFSRFYLPVLPLFLLWVEKNLLLSIEKKSAGFTKTDALLLAVPILLLLRWDLYKGTTYPVLNEIADENQVYKREDLERLRGIVSPWRKHFESSKVRVAFAGSECWLVYYLNPSLAIETEAGLTDPNIARMDWKIRGRIGHGKSVPLEYLKSRNVQLLLYSHNLPAKKEYDEFSTGTFSPPWRLLSYSPETMKELGKIGEFSFVKFEFFLDAYKNDFKKLEPDLRKKRYSEFEEYYFRYAEDKNRQEWYRRNL</sequence>
<reference evidence="3" key="1">
    <citation type="submission" date="2017-07" db="EMBL/GenBank/DDBJ databases">
        <title>Leptospira spp. isolated from tropical soils.</title>
        <authorList>
            <person name="Thibeaux R."/>
            <person name="Iraola G."/>
            <person name="Ferres I."/>
            <person name="Bierque E."/>
            <person name="Girault D."/>
            <person name="Soupe-Gilbert M.-E."/>
            <person name="Picardeau M."/>
            <person name="Goarant C."/>
        </authorList>
    </citation>
    <scope>NUCLEOTIDE SEQUENCE [LARGE SCALE GENOMIC DNA]</scope>
    <source>
        <strain evidence="3">ATI7-C-A5</strain>
    </source>
</reference>
<dbReference type="Proteomes" id="UP000232122">
    <property type="component" value="Unassembled WGS sequence"/>
</dbReference>
<keyword evidence="1" id="KW-1133">Transmembrane helix</keyword>
<keyword evidence="1" id="KW-0472">Membrane</keyword>
<evidence type="ECO:0008006" key="5">
    <source>
        <dbReference type="Google" id="ProtNLM"/>
    </source>
</evidence>
<comment type="caution">
    <text evidence="3">The sequence shown here is derived from an EMBL/GenBank/DDBJ whole genome shotgun (WGS) entry which is preliminary data.</text>
</comment>
<accession>A0A2N0BJQ5</accession>
<name>A0A2N0BJQ5_9LEPT</name>
<evidence type="ECO:0000313" key="2">
    <source>
        <dbReference type="EMBL" id="MDV6234902.1"/>
    </source>
</evidence>
<accession>A0A2N0B675</accession>
<keyword evidence="1" id="KW-0812">Transmembrane</keyword>
<dbReference type="AlphaFoldDB" id="A0A2N0BJQ5"/>
<proteinExistence type="predicted"/>
<feature type="transmembrane region" description="Helical" evidence="1">
    <location>
        <begin position="275"/>
        <end position="297"/>
    </location>
</feature>
<evidence type="ECO:0000313" key="3">
    <source>
        <dbReference type="EMBL" id="PJZ92064.1"/>
    </source>
</evidence>
<organism evidence="3">
    <name type="scientific">Leptospira ellisii</name>
    <dbReference type="NCBI Taxonomy" id="2023197"/>
    <lineage>
        <taxon>Bacteria</taxon>
        <taxon>Pseudomonadati</taxon>
        <taxon>Spirochaetota</taxon>
        <taxon>Spirochaetia</taxon>
        <taxon>Leptospirales</taxon>
        <taxon>Leptospiraceae</taxon>
        <taxon>Leptospira</taxon>
    </lineage>
</organism>
<dbReference type="OrthoDB" id="344788at2"/>
<dbReference type="EMBL" id="NPEF01000177">
    <property type="protein sequence ID" value="PJZ92064.1"/>
    <property type="molecule type" value="Genomic_DNA"/>
</dbReference>
<feature type="transmembrane region" description="Helical" evidence="1">
    <location>
        <begin position="82"/>
        <end position="102"/>
    </location>
</feature>
<feature type="transmembrane region" description="Helical" evidence="1">
    <location>
        <begin position="200"/>
        <end position="217"/>
    </location>
</feature>
<dbReference type="EMBL" id="NPEF02000004">
    <property type="protein sequence ID" value="MDV6234902.1"/>
    <property type="molecule type" value="Genomic_DNA"/>
</dbReference>
<keyword evidence="4" id="KW-1185">Reference proteome</keyword>
<evidence type="ECO:0000256" key="1">
    <source>
        <dbReference type="SAM" id="Phobius"/>
    </source>
</evidence>
<feature type="transmembrane region" description="Helical" evidence="1">
    <location>
        <begin position="318"/>
        <end position="334"/>
    </location>
</feature>
<reference evidence="2" key="3">
    <citation type="submission" date="2023-10" db="EMBL/GenBank/DDBJ databases">
        <authorList>
            <person name="Picardeau M."/>
            <person name="Thibeaux R."/>
        </authorList>
    </citation>
    <scope>NUCLEOTIDE SEQUENCE</scope>
    <source>
        <strain evidence="2">ATI7-C-A5</strain>
    </source>
</reference>